<sequence>MDPNHYVVDPEGGIILSVEEHPGYRLHLNVLRTPEKPSDPSALLSHQHNNGDRVIKLRALVSSKHLTLASKPFRAKLDTMLDLGESDILPTPCSTDALLMLLGILHCQTRKVPRSIKREMLLMELFKLTTEFAVRCNMWRMSEWSPSSIHHD</sequence>
<dbReference type="EMBL" id="JAOPJF010000004">
    <property type="protein sequence ID" value="KAK1149178.1"/>
    <property type="molecule type" value="Genomic_DNA"/>
</dbReference>
<proteinExistence type="predicted"/>
<evidence type="ECO:0000313" key="1">
    <source>
        <dbReference type="EMBL" id="KAK1149178.1"/>
    </source>
</evidence>
<organism evidence="1 2">
    <name type="scientific">Aspergillus melleus</name>
    <dbReference type="NCBI Taxonomy" id="138277"/>
    <lineage>
        <taxon>Eukaryota</taxon>
        <taxon>Fungi</taxon>
        <taxon>Dikarya</taxon>
        <taxon>Ascomycota</taxon>
        <taxon>Pezizomycotina</taxon>
        <taxon>Eurotiomycetes</taxon>
        <taxon>Eurotiomycetidae</taxon>
        <taxon>Eurotiales</taxon>
        <taxon>Aspergillaceae</taxon>
        <taxon>Aspergillus</taxon>
        <taxon>Aspergillus subgen. Circumdati</taxon>
    </lineage>
</organism>
<accession>A0ACC3BFA9</accession>
<keyword evidence="2" id="KW-1185">Reference proteome</keyword>
<reference evidence="1 2" key="1">
    <citation type="journal article" date="2023" name="ACS Omega">
        <title>Identification of the Neoaspergillic Acid Biosynthesis Gene Cluster by Establishing an In Vitro CRISPR-Ribonucleoprotein Genetic System in Aspergillus melleus.</title>
        <authorList>
            <person name="Yuan B."/>
            <person name="Grau M.F."/>
            <person name="Murata R.M."/>
            <person name="Torok T."/>
            <person name="Venkateswaran K."/>
            <person name="Stajich J.E."/>
            <person name="Wang C.C.C."/>
        </authorList>
    </citation>
    <scope>NUCLEOTIDE SEQUENCE [LARGE SCALE GENOMIC DNA]</scope>
    <source>
        <strain evidence="1 2">IMV 1140</strain>
    </source>
</reference>
<protein>
    <submittedName>
        <fullName evidence="1">Uncharacterized protein</fullName>
    </submittedName>
</protein>
<comment type="caution">
    <text evidence="1">The sequence shown here is derived from an EMBL/GenBank/DDBJ whole genome shotgun (WGS) entry which is preliminary data.</text>
</comment>
<gene>
    <name evidence="1" type="ORF">N8T08_006398</name>
</gene>
<dbReference type="Proteomes" id="UP001177260">
    <property type="component" value="Unassembled WGS sequence"/>
</dbReference>
<name>A0ACC3BFA9_9EURO</name>
<evidence type="ECO:0000313" key="2">
    <source>
        <dbReference type="Proteomes" id="UP001177260"/>
    </source>
</evidence>